<name>A0A8H7E4F5_9EURO</name>
<keyword evidence="3" id="KW-1185">Reference proteome</keyword>
<sequence>MDHVTPFLEAYVGLVGHGGKEMREDGPVASRDDQQAHRRAMASIDRSSANAAPRAP</sequence>
<dbReference type="Proteomes" id="UP000606974">
    <property type="component" value="Unassembled WGS sequence"/>
</dbReference>
<feature type="compositionally biased region" description="Basic and acidic residues" evidence="1">
    <location>
        <begin position="18"/>
        <end position="36"/>
    </location>
</feature>
<protein>
    <submittedName>
        <fullName evidence="2">Uncharacterized protein</fullName>
    </submittedName>
</protein>
<evidence type="ECO:0000313" key="3">
    <source>
        <dbReference type="Proteomes" id="UP000606974"/>
    </source>
</evidence>
<accession>A0A8H7E4F5</accession>
<organism evidence="2 3">
    <name type="scientific">Endocarpon pusillum</name>
    <dbReference type="NCBI Taxonomy" id="364733"/>
    <lineage>
        <taxon>Eukaryota</taxon>
        <taxon>Fungi</taxon>
        <taxon>Dikarya</taxon>
        <taxon>Ascomycota</taxon>
        <taxon>Pezizomycotina</taxon>
        <taxon>Eurotiomycetes</taxon>
        <taxon>Chaetothyriomycetidae</taxon>
        <taxon>Verrucariales</taxon>
        <taxon>Verrucariaceae</taxon>
        <taxon>Endocarpon</taxon>
    </lineage>
</organism>
<dbReference type="AlphaFoldDB" id="A0A8H7E4F5"/>
<gene>
    <name evidence="2" type="ORF">GJ744_008402</name>
</gene>
<reference evidence="2" key="1">
    <citation type="submission" date="2020-02" db="EMBL/GenBank/DDBJ databases">
        <authorList>
            <person name="Palmer J.M."/>
        </authorList>
    </citation>
    <scope>NUCLEOTIDE SEQUENCE</scope>
    <source>
        <strain evidence="2">EPUS1.4</strain>
        <tissue evidence="2">Thallus</tissue>
    </source>
</reference>
<comment type="caution">
    <text evidence="2">The sequence shown here is derived from an EMBL/GenBank/DDBJ whole genome shotgun (WGS) entry which is preliminary data.</text>
</comment>
<dbReference type="EMBL" id="JAACFV010000046">
    <property type="protein sequence ID" value="KAF7509007.1"/>
    <property type="molecule type" value="Genomic_DNA"/>
</dbReference>
<feature type="region of interest" description="Disordered" evidence="1">
    <location>
        <begin position="17"/>
        <end position="56"/>
    </location>
</feature>
<evidence type="ECO:0000313" key="2">
    <source>
        <dbReference type="EMBL" id="KAF7509007.1"/>
    </source>
</evidence>
<proteinExistence type="predicted"/>
<evidence type="ECO:0000256" key="1">
    <source>
        <dbReference type="SAM" id="MobiDB-lite"/>
    </source>
</evidence>